<dbReference type="SUPFAM" id="SSF117281">
    <property type="entry name" value="Kelch motif"/>
    <property type="match status" value="1"/>
</dbReference>
<name>A0A2A2M140_9BILA</name>
<dbReference type="AlphaFoldDB" id="A0A2A2M140"/>
<keyword evidence="2" id="KW-1185">Reference proteome</keyword>
<dbReference type="Proteomes" id="UP000218231">
    <property type="component" value="Unassembled WGS sequence"/>
</dbReference>
<gene>
    <name evidence="1" type="ORF">WR25_15315</name>
</gene>
<dbReference type="EMBL" id="LIAE01006261">
    <property type="protein sequence ID" value="PAV92150.1"/>
    <property type="molecule type" value="Genomic_DNA"/>
</dbReference>
<dbReference type="OrthoDB" id="6582154at2759"/>
<organism evidence="1 2">
    <name type="scientific">Diploscapter pachys</name>
    <dbReference type="NCBI Taxonomy" id="2018661"/>
    <lineage>
        <taxon>Eukaryota</taxon>
        <taxon>Metazoa</taxon>
        <taxon>Ecdysozoa</taxon>
        <taxon>Nematoda</taxon>
        <taxon>Chromadorea</taxon>
        <taxon>Rhabditida</taxon>
        <taxon>Rhabditina</taxon>
        <taxon>Rhabditomorpha</taxon>
        <taxon>Rhabditoidea</taxon>
        <taxon>Rhabditidae</taxon>
        <taxon>Diploscapter</taxon>
    </lineage>
</organism>
<sequence>MVKISIKLVDDSSAESQTLVETVPEGMTLEELIEKKVASVGWTDRELIVKSAQLYDEDFKQLVDITEPLDSLVILNLQRFEVHLNKAAQILLNGVNGHLWLISKTKCIIWVDGILKQEKIRIELIVGDDGIFVAFKSCLCLDPSAPVGSRVSQVADMNYERYGHSLIVANGKLYAIRGDPIEEYDPQTNEWREVGKLT</sequence>
<accession>A0A2A2M140</accession>
<comment type="caution">
    <text evidence="1">The sequence shown here is derived from an EMBL/GenBank/DDBJ whole genome shotgun (WGS) entry which is preliminary data.</text>
</comment>
<evidence type="ECO:0000313" key="2">
    <source>
        <dbReference type="Proteomes" id="UP000218231"/>
    </source>
</evidence>
<reference evidence="1 2" key="1">
    <citation type="journal article" date="2017" name="Curr. Biol.">
        <title>Genome architecture and evolution of a unichromosomal asexual nematode.</title>
        <authorList>
            <person name="Fradin H."/>
            <person name="Zegar C."/>
            <person name="Gutwein M."/>
            <person name="Lucas J."/>
            <person name="Kovtun M."/>
            <person name="Corcoran D."/>
            <person name="Baugh L.R."/>
            <person name="Kiontke K."/>
            <person name="Gunsalus K."/>
            <person name="Fitch D.H."/>
            <person name="Piano F."/>
        </authorList>
    </citation>
    <scope>NUCLEOTIDE SEQUENCE [LARGE SCALE GENOMIC DNA]</scope>
    <source>
        <strain evidence="1">PF1309</strain>
    </source>
</reference>
<protein>
    <submittedName>
        <fullName evidence="1">Uncharacterized protein</fullName>
    </submittedName>
</protein>
<proteinExistence type="predicted"/>
<dbReference type="Gene3D" id="2.120.10.80">
    <property type="entry name" value="Kelch-type beta propeller"/>
    <property type="match status" value="1"/>
</dbReference>
<dbReference type="InterPro" id="IPR015915">
    <property type="entry name" value="Kelch-typ_b-propeller"/>
</dbReference>
<evidence type="ECO:0000313" key="1">
    <source>
        <dbReference type="EMBL" id="PAV92150.1"/>
    </source>
</evidence>